<dbReference type="AlphaFoldDB" id="A0A328TUE6"/>
<accession>A0A328TUE6</accession>
<evidence type="ECO:0000313" key="1">
    <source>
        <dbReference type="EMBL" id="RAP74168.1"/>
    </source>
</evidence>
<gene>
    <name evidence="1" type="ORF">DL346_24185</name>
</gene>
<dbReference type="EMBL" id="QLUW01000005">
    <property type="protein sequence ID" value="RAP74168.1"/>
    <property type="molecule type" value="Genomic_DNA"/>
</dbReference>
<reference evidence="1 2" key="1">
    <citation type="submission" date="2018-06" db="EMBL/GenBank/DDBJ databases">
        <title>Paenibacillus montanisoli sp. nov., isolated from mountain area soil.</title>
        <authorList>
            <person name="Wu M."/>
        </authorList>
    </citation>
    <scope>NUCLEOTIDE SEQUENCE [LARGE SCALE GENOMIC DNA]</scope>
    <source>
        <strain evidence="1 2">RA17</strain>
    </source>
</reference>
<evidence type="ECO:0008006" key="3">
    <source>
        <dbReference type="Google" id="ProtNLM"/>
    </source>
</evidence>
<keyword evidence="2" id="KW-1185">Reference proteome</keyword>
<name>A0A328TUE6_9BACL</name>
<protein>
    <recommendedName>
        <fullName evidence="3">Spore coat protein</fullName>
    </recommendedName>
</protein>
<dbReference type="RefSeq" id="WP_112884956.1">
    <property type="nucleotide sequence ID" value="NZ_QLUW01000005.1"/>
</dbReference>
<dbReference type="Proteomes" id="UP000249260">
    <property type="component" value="Unassembled WGS sequence"/>
</dbReference>
<organism evidence="1 2">
    <name type="scientific">Paenibacillus montanisoli</name>
    <dbReference type="NCBI Taxonomy" id="2081970"/>
    <lineage>
        <taxon>Bacteria</taxon>
        <taxon>Bacillati</taxon>
        <taxon>Bacillota</taxon>
        <taxon>Bacilli</taxon>
        <taxon>Bacillales</taxon>
        <taxon>Paenibacillaceae</taxon>
        <taxon>Paenibacillus</taxon>
    </lineage>
</organism>
<comment type="caution">
    <text evidence="1">The sequence shown here is derived from an EMBL/GenBank/DDBJ whole genome shotgun (WGS) entry which is preliminary data.</text>
</comment>
<evidence type="ECO:0000313" key="2">
    <source>
        <dbReference type="Proteomes" id="UP000249260"/>
    </source>
</evidence>
<proteinExistence type="predicted"/>
<sequence>MKRNYWNQMMPVAGANMGPSNVAGANMGPSNVAGANMGPSNVAGAMDFMPDCPPQTIYDQPETVLEDVYHPQQVNVVHPINIVKQHHCCPVYNHCYTYSEKDVMVSSVKRGKRTRTSSKRSKKR</sequence>
<dbReference type="OrthoDB" id="2679273at2"/>